<evidence type="ECO:0000313" key="3">
    <source>
        <dbReference type="Proteomes" id="UP000284322"/>
    </source>
</evidence>
<dbReference type="PRINTS" id="PR00702">
    <property type="entry name" value="ACRIFLAVINRP"/>
</dbReference>
<dbReference type="PANTHER" id="PTHR32063">
    <property type="match status" value="1"/>
</dbReference>
<protein>
    <submittedName>
        <fullName evidence="2">Efflux RND transporter permease subunit</fullName>
    </submittedName>
</protein>
<evidence type="ECO:0000256" key="1">
    <source>
        <dbReference type="SAM" id="Phobius"/>
    </source>
</evidence>
<dbReference type="EMBL" id="RAHJ01000014">
    <property type="protein sequence ID" value="RJX69031.1"/>
    <property type="molecule type" value="Genomic_DNA"/>
</dbReference>
<dbReference type="Gene3D" id="3.30.70.1430">
    <property type="entry name" value="Multidrug efflux transporter AcrB pore domain"/>
    <property type="match status" value="2"/>
</dbReference>
<reference evidence="2 3" key="1">
    <citation type="submission" date="2018-09" db="EMBL/GenBank/DDBJ databases">
        <title>Altererythrobacter sp.Ery1 and Ery12, the genome sequencing of novel strains in genus Alterythrobacter.</title>
        <authorList>
            <person name="Cheng H."/>
            <person name="Wu Y.-H."/>
            <person name="Fang C."/>
            <person name="Xu X.-W."/>
        </authorList>
    </citation>
    <scope>NUCLEOTIDE SEQUENCE [LARGE SCALE GENOMIC DNA]</scope>
    <source>
        <strain evidence="2 3">Ery12</strain>
    </source>
</reference>
<dbReference type="Gene3D" id="3.30.70.1320">
    <property type="entry name" value="Multidrug efflux transporter AcrB pore domain like"/>
    <property type="match status" value="1"/>
</dbReference>
<keyword evidence="1" id="KW-0812">Transmembrane</keyword>
<feature type="transmembrane region" description="Helical" evidence="1">
    <location>
        <begin position="461"/>
        <end position="480"/>
    </location>
</feature>
<feature type="transmembrane region" description="Helical" evidence="1">
    <location>
        <begin position="437"/>
        <end position="455"/>
    </location>
</feature>
<dbReference type="InterPro" id="IPR001036">
    <property type="entry name" value="Acrflvin-R"/>
</dbReference>
<dbReference type="PANTHER" id="PTHR32063:SF0">
    <property type="entry name" value="SWARMING MOTILITY PROTEIN SWRC"/>
    <property type="match status" value="1"/>
</dbReference>
<feature type="transmembrane region" description="Helical" evidence="1">
    <location>
        <begin position="334"/>
        <end position="354"/>
    </location>
</feature>
<dbReference type="Proteomes" id="UP000284322">
    <property type="component" value="Unassembled WGS sequence"/>
</dbReference>
<dbReference type="Gene3D" id="3.30.2090.10">
    <property type="entry name" value="Multidrug efflux transporter AcrB TolC docking domain, DN and DC subdomains"/>
    <property type="match status" value="2"/>
</dbReference>
<feature type="transmembrane region" description="Helical" evidence="1">
    <location>
        <begin position="387"/>
        <end position="408"/>
    </location>
</feature>
<dbReference type="SUPFAM" id="SSF82714">
    <property type="entry name" value="Multidrug efflux transporter AcrB TolC docking domain, DN and DC subdomains"/>
    <property type="match status" value="2"/>
</dbReference>
<dbReference type="GO" id="GO:0042910">
    <property type="term" value="F:xenobiotic transmembrane transporter activity"/>
    <property type="evidence" value="ECO:0007669"/>
    <property type="project" value="TreeGrafter"/>
</dbReference>
<keyword evidence="1" id="KW-1133">Transmembrane helix</keyword>
<comment type="caution">
    <text evidence="2">The sequence shown here is derived from an EMBL/GenBank/DDBJ whole genome shotgun (WGS) entry which is preliminary data.</text>
</comment>
<dbReference type="GO" id="GO:0005886">
    <property type="term" value="C:plasma membrane"/>
    <property type="evidence" value="ECO:0007669"/>
    <property type="project" value="TreeGrafter"/>
</dbReference>
<dbReference type="Gene3D" id="3.30.70.1440">
    <property type="entry name" value="Multidrug efflux transporter AcrB pore domain"/>
    <property type="match status" value="1"/>
</dbReference>
<name>A0A419R3D0_9SPHN</name>
<organism evidence="2 3">
    <name type="scientific">Tsuneonella suprasediminis</name>
    <dbReference type="NCBI Taxonomy" id="2306996"/>
    <lineage>
        <taxon>Bacteria</taxon>
        <taxon>Pseudomonadati</taxon>
        <taxon>Pseudomonadota</taxon>
        <taxon>Alphaproteobacteria</taxon>
        <taxon>Sphingomonadales</taxon>
        <taxon>Erythrobacteraceae</taxon>
        <taxon>Tsuneonella</taxon>
    </lineage>
</organism>
<feature type="transmembrane region" description="Helical" evidence="1">
    <location>
        <begin position="883"/>
        <end position="903"/>
    </location>
</feature>
<dbReference type="RefSeq" id="WP_120107314.1">
    <property type="nucleotide sequence ID" value="NZ_RAHJ01000014.1"/>
</dbReference>
<feature type="transmembrane region" description="Helical" evidence="1">
    <location>
        <begin position="952"/>
        <end position="971"/>
    </location>
</feature>
<evidence type="ECO:0000313" key="2">
    <source>
        <dbReference type="EMBL" id="RJX69031.1"/>
    </source>
</evidence>
<dbReference type="InterPro" id="IPR027463">
    <property type="entry name" value="AcrB_DN_DC_subdom"/>
</dbReference>
<keyword evidence="3" id="KW-1185">Reference proteome</keyword>
<dbReference type="Gene3D" id="1.20.1640.10">
    <property type="entry name" value="Multidrug efflux transporter AcrB transmembrane domain"/>
    <property type="match status" value="2"/>
</dbReference>
<keyword evidence="1" id="KW-0472">Membrane</keyword>
<dbReference type="SUPFAM" id="SSF82866">
    <property type="entry name" value="Multidrug efflux transporter AcrB transmembrane domain"/>
    <property type="match status" value="2"/>
</dbReference>
<proteinExistence type="predicted"/>
<dbReference type="AlphaFoldDB" id="A0A419R3D0"/>
<gene>
    <name evidence="2" type="ORF">D6858_03755</name>
</gene>
<feature type="transmembrane region" description="Helical" evidence="1">
    <location>
        <begin position="909"/>
        <end position="931"/>
    </location>
</feature>
<feature type="transmembrane region" description="Helical" evidence="1">
    <location>
        <begin position="361"/>
        <end position="381"/>
    </location>
</feature>
<dbReference type="OrthoDB" id="9798415at2"/>
<feature type="transmembrane region" description="Helical" evidence="1">
    <location>
        <begin position="857"/>
        <end position="876"/>
    </location>
</feature>
<dbReference type="Pfam" id="PF00873">
    <property type="entry name" value="ACR_tran"/>
    <property type="match status" value="1"/>
</dbReference>
<accession>A0A419R3D0</accession>
<sequence>MAKTARSSISKHGSAILLAVALLTIAGAMAGWRLPVSLFPFIDYPRVVVSVDAGERDAATMAASITRPVEIALRAVPGAKSVRSTTSRGSAEVAVDFAWGQDMVAATLETEAALASILPDLPQGARFNVRRSDPTIFPVYGIALTSDSLSPADLRQLAELKLLPSLISVDGVAGVDILGSSPREFAVNLDPARLGALGLTLDDVSKSLAAQNAVNGVGRLTDQHQLFLVLVDDRLTSIADLEDTPVTVGGQSGPGVVRLGDIADISSALEPSYTLVNSGGQSAVLLNVRQALQGDTVKIVKDVQQRLDQSGLPSSVKVTPFYDQSELVSGAANAVRDAILIGALLAGLVLFVFLRSWRLMVLTGLLLPAVLAAACVALELLGLGFNMMTLGGMAAAVGLVIDDAVVVLEHMMRRMQEKNSTAEQHLLGAAAEMGRPLLGSTFATIVVFIPLAFVSGVTGGFFKSLAITMVACLVVSLLYARFAIPLLAARWLTEKDAEQVEKGEKVMNPLIRAYDRSGGTALARPGLFVLLVGGVLGVLGYLSWSHVPSGFMPAMDEGGFILDYRAPPGTALDDTDQMLRQVETIISSTPEVASYSRRTGIQLGGGLTEASEGDYFVRLNGGSRRNIEAVMSEIRDKVAQQVPALEVETAQLMEDLIGDLTAVPQPIEVKLFSNDEAELEAAAKQVGSTLSGIQGVVEVVDGLRVAGSDITVRVDRGAAVQAGLDPQAISDQLSALIDGTVATQIRDGEQLVGVRVRGPEDLRQHIAQVQDMVLRAPDGHSVRLAQVATVEVVGGAKQLTREQLAPFIGVTARLEGRSLGAAMSEVQGKVQALNLPAGIRVEYGGLYSQQQQSFSDLAMVFSAAILLTLLLVTILYGRFYWGLAAVTTILLVASSSLLGLWITGIELNISALMGLTMVVGMVSELIIFYLAELPENQKIGLADLREAGVKRLRPILMSALIAILTLLPLAIGFSRGAGLQQPLATSIIFGLLAAVPLVLLFLPAMLAMRSEKIEQEGQAGIR</sequence>
<feature type="transmembrane region" description="Helical" evidence="1">
    <location>
        <begin position="983"/>
        <end position="1002"/>
    </location>
</feature>
<feature type="transmembrane region" description="Helical" evidence="1">
    <location>
        <begin position="526"/>
        <end position="544"/>
    </location>
</feature>
<dbReference type="SUPFAM" id="SSF82693">
    <property type="entry name" value="Multidrug efflux transporter AcrB pore domain, PN1, PN2, PC1 and PC2 subdomains"/>
    <property type="match status" value="3"/>
</dbReference>